<dbReference type="AlphaFoldDB" id="A0A089NP76"/>
<dbReference type="KEGG" id="mor:MOC_1442"/>
<dbReference type="Proteomes" id="UP000029492">
    <property type="component" value="Chromosome"/>
</dbReference>
<evidence type="ECO:0000313" key="2">
    <source>
        <dbReference type="Proteomes" id="UP000029492"/>
    </source>
</evidence>
<accession>A0A089NP76</accession>
<gene>
    <name evidence="1" type="ORF">MOC_1442</name>
</gene>
<proteinExistence type="predicted"/>
<keyword evidence="2" id="KW-1185">Reference proteome</keyword>
<evidence type="ECO:0000313" key="1">
    <source>
        <dbReference type="EMBL" id="AIQ89197.1"/>
    </source>
</evidence>
<organism evidence="1 2">
    <name type="scientific">Methylobacterium oryzae CBMB20</name>
    <dbReference type="NCBI Taxonomy" id="693986"/>
    <lineage>
        <taxon>Bacteria</taxon>
        <taxon>Pseudomonadati</taxon>
        <taxon>Pseudomonadota</taxon>
        <taxon>Alphaproteobacteria</taxon>
        <taxon>Hyphomicrobiales</taxon>
        <taxon>Methylobacteriaceae</taxon>
        <taxon>Methylobacterium</taxon>
    </lineage>
</organism>
<sequence>MPVVTFLRRVWLQNFRLNERDDDALYADDRVRWRAETDGNPAAHTMVASPYDLDVHNAKKCIT</sequence>
<dbReference type="HOGENOM" id="CLU_2880733_0_0_5"/>
<dbReference type="RefSeq" id="WP_043756286.1">
    <property type="nucleotide sequence ID" value="NZ_CP003811.1"/>
</dbReference>
<protein>
    <submittedName>
        <fullName evidence="1">Transposase IS4 family protein</fullName>
    </submittedName>
</protein>
<name>A0A089NP76_9HYPH</name>
<dbReference type="EMBL" id="CP003811">
    <property type="protein sequence ID" value="AIQ89197.1"/>
    <property type="molecule type" value="Genomic_DNA"/>
</dbReference>
<reference evidence="1 2" key="1">
    <citation type="journal article" date="2014" name="PLoS ONE">
        <title>Genome Information of Methylobacterium oryzae, a Plant-Probiotic Methylotroph in the Phyllosphere.</title>
        <authorList>
            <person name="Kwak M.J."/>
            <person name="Jeong H."/>
            <person name="Madhaiyan M."/>
            <person name="Lee Y."/>
            <person name="Sa T.M."/>
            <person name="Oh T.K."/>
            <person name="Kim J.F."/>
        </authorList>
    </citation>
    <scope>NUCLEOTIDE SEQUENCE [LARGE SCALE GENOMIC DNA]</scope>
    <source>
        <strain evidence="1 2">CBMB20</strain>
    </source>
</reference>